<dbReference type="PANTHER" id="PTHR22617:SF45">
    <property type="entry name" value="CHEMOTAXIS PROTEIN CHEW"/>
    <property type="match status" value="1"/>
</dbReference>
<sequence length="174" mass="19453">MTEQDGWEQSDHSVLAGFEDDGRQVLSFSLGGEEYGIDIVRVQEIRGWSRVRKVPGAPEWMLGMLKLRGAVIPVVDMRLRFGLPVTESSDRTVIIILNLDEDEDGHDVGIVVDEVADVIGVPEDGIRPVPRMGTAVDTEYLEGIATSGEGMLMLLDADRLFRDWELKELREWGE</sequence>
<dbReference type="PANTHER" id="PTHR22617">
    <property type="entry name" value="CHEMOTAXIS SENSOR HISTIDINE KINASE-RELATED"/>
    <property type="match status" value="1"/>
</dbReference>
<dbReference type="Gene3D" id="2.40.50.180">
    <property type="entry name" value="CheA-289, Domain 4"/>
    <property type="match status" value="1"/>
</dbReference>
<gene>
    <name evidence="5" type="ORF">VCB98_00450</name>
</gene>
<dbReference type="SMART" id="SM00260">
    <property type="entry name" value="CheW"/>
    <property type="match status" value="1"/>
</dbReference>
<feature type="domain" description="CheW-like" evidence="4">
    <location>
        <begin position="22"/>
        <end position="166"/>
    </location>
</feature>
<accession>A0AAP6JD56</accession>
<dbReference type="Pfam" id="PF01584">
    <property type="entry name" value="CheW"/>
    <property type="match status" value="1"/>
</dbReference>
<protein>
    <recommendedName>
        <fullName evidence="2">Chemotaxis protein CheW</fullName>
    </recommendedName>
</protein>
<comment type="subcellular location">
    <subcellularLocation>
        <location evidence="1">Cytoplasm</location>
    </subcellularLocation>
</comment>
<keyword evidence="6" id="KW-1185">Reference proteome</keyword>
<dbReference type="GO" id="GO:0006935">
    <property type="term" value="P:chemotaxis"/>
    <property type="evidence" value="ECO:0007669"/>
    <property type="project" value="InterPro"/>
</dbReference>
<dbReference type="Proteomes" id="UP001302316">
    <property type="component" value="Unassembled WGS sequence"/>
</dbReference>
<proteinExistence type="predicted"/>
<evidence type="ECO:0000256" key="1">
    <source>
        <dbReference type="ARBA" id="ARBA00004496"/>
    </source>
</evidence>
<comment type="caution">
    <text evidence="5">The sequence shown here is derived from an EMBL/GenBank/DDBJ whole genome shotgun (WGS) entry which is preliminary data.</text>
</comment>
<evidence type="ECO:0000256" key="2">
    <source>
        <dbReference type="ARBA" id="ARBA00021483"/>
    </source>
</evidence>
<evidence type="ECO:0000259" key="4">
    <source>
        <dbReference type="PROSITE" id="PS50851"/>
    </source>
</evidence>
<dbReference type="GO" id="GO:0005829">
    <property type="term" value="C:cytosol"/>
    <property type="evidence" value="ECO:0007669"/>
    <property type="project" value="TreeGrafter"/>
</dbReference>
<evidence type="ECO:0000313" key="6">
    <source>
        <dbReference type="Proteomes" id="UP001302316"/>
    </source>
</evidence>
<dbReference type="SUPFAM" id="SSF50341">
    <property type="entry name" value="CheW-like"/>
    <property type="match status" value="1"/>
</dbReference>
<dbReference type="AlphaFoldDB" id="A0AAP6JD56"/>
<dbReference type="InterPro" id="IPR002545">
    <property type="entry name" value="CheW-lke_dom"/>
</dbReference>
<organism evidence="5 6">
    <name type="scientific">Natronospira elongata</name>
    <dbReference type="NCBI Taxonomy" id="3110268"/>
    <lineage>
        <taxon>Bacteria</taxon>
        <taxon>Pseudomonadati</taxon>
        <taxon>Pseudomonadota</taxon>
        <taxon>Gammaproteobacteria</taxon>
        <taxon>Natronospirales</taxon>
        <taxon>Natronospiraceae</taxon>
        <taxon>Natronospira</taxon>
    </lineage>
</organism>
<dbReference type="InterPro" id="IPR036061">
    <property type="entry name" value="CheW-like_dom_sf"/>
</dbReference>
<evidence type="ECO:0000256" key="3">
    <source>
        <dbReference type="ARBA" id="ARBA00022490"/>
    </source>
</evidence>
<name>A0AAP6JD56_9GAMM</name>
<dbReference type="PROSITE" id="PS50851">
    <property type="entry name" value="CHEW"/>
    <property type="match status" value="1"/>
</dbReference>
<dbReference type="EMBL" id="JAYGII010000001">
    <property type="protein sequence ID" value="MEA5444287.1"/>
    <property type="molecule type" value="Genomic_DNA"/>
</dbReference>
<dbReference type="CDD" id="cd00732">
    <property type="entry name" value="CheW"/>
    <property type="match status" value="1"/>
</dbReference>
<dbReference type="GO" id="GO:0007165">
    <property type="term" value="P:signal transduction"/>
    <property type="evidence" value="ECO:0007669"/>
    <property type="project" value="InterPro"/>
</dbReference>
<evidence type="ECO:0000313" key="5">
    <source>
        <dbReference type="EMBL" id="MEA5444287.1"/>
    </source>
</evidence>
<keyword evidence="3" id="KW-0963">Cytoplasm</keyword>
<reference evidence="5 6" key="1">
    <citation type="submission" date="2023-12" db="EMBL/GenBank/DDBJ databases">
        <title>Whole-genome sequencing of halo(alkali)philic microorganisms from hypersaline lakes.</title>
        <authorList>
            <person name="Sorokin D.Y."/>
            <person name="Merkel A.Y."/>
            <person name="Messina E."/>
            <person name="Yakimov M."/>
        </authorList>
    </citation>
    <scope>NUCLEOTIDE SEQUENCE [LARGE SCALE GENOMIC DNA]</scope>
    <source>
        <strain evidence="5 6">AB-CW1</strain>
    </source>
</reference>
<dbReference type="InterPro" id="IPR039315">
    <property type="entry name" value="CheW"/>
</dbReference>
<dbReference type="Gene3D" id="2.30.30.40">
    <property type="entry name" value="SH3 Domains"/>
    <property type="match status" value="1"/>
</dbReference>
<dbReference type="RefSeq" id="WP_346049326.1">
    <property type="nucleotide sequence ID" value="NZ_JAYGII010000001.1"/>
</dbReference>